<feature type="chain" id="PRO_5047115016" evidence="1">
    <location>
        <begin position="21"/>
        <end position="173"/>
    </location>
</feature>
<keyword evidence="1" id="KW-0732">Signal</keyword>
<dbReference type="RefSeq" id="WP_244722362.1">
    <property type="nucleotide sequence ID" value="NZ_CP095049.1"/>
</dbReference>
<organism evidence="2 3">
    <name type="scientific">Hymenobacter cellulosivorans</name>
    <dbReference type="NCBI Taxonomy" id="2932249"/>
    <lineage>
        <taxon>Bacteria</taxon>
        <taxon>Pseudomonadati</taxon>
        <taxon>Bacteroidota</taxon>
        <taxon>Cytophagia</taxon>
        <taxon>Cytophagales</taxon>
        <taxon>Hymenobacteraceae</taxon>
        <taxon>Hymenobacter</taxon>
    </lineage>
</organism>
<dbReference type="Proteomes" id="UP000831785">
    <property type="component" value="Chromosome"/>
</dbReference>
<gene>
    <name evidence="2" type="ORF">MUN80_08660</name>
</gene>
<feature type="signal peptide" evidence="1">
    <location>
        <begin position="1"/>
        <end position="20"/>
    </location>
</feature>
<sequence length="173" mass="19184">MMRWRLFFLTFGLSSGLALAQVPTTAPLPSANRTSLTLKFNGQPVAVDTAFSRLEVSTGVNKVLSLNLVRTDSPDDQGLTILIDRFPLTTGEYRFKEILSGQVRDASYRQGTTTAYSNACGLNDGVVQVLALDTQRHLIRGTYRAVLCEAEARAGKRRRFTVEGTFQGRYFIQ</sequence>
<name>A0ABY4FDZ4_9BACT</name>
<protein>
    <submittedName>
        <fullName evidence="2">Uncharacterized protein</fullName>
    </submittedName>
</protein>
<dbReference type="EMBL" id="CP095049">
    <property type="protein sequence ID" value="UOQ54814.1"/>
    <property type="molecule type" value="Genomic_DNA"/>
</dbReference>
<proteinExistence type="predicted"/>
<keyword evidence="3" id="KW-1185">Reference proteome</keyword>
<evidence type="ECO:0000313" key="3">
    <source>
        <dbReference type="Proteomes" id="UP000831785"/>
    </source>
</evidence>
<evidence type="ECO:0000256" key="1">
    <source>
        <dbReference type="SAM" id="SignalP"/>
    </source>
</evidence>
<accession>A0ABY4FDZ4</accession>
<reference evidence="2 3" key="1">
    <citation type="submission" date="2022-04" db="EMBL/GenBank/DDBJ databases">
        <title>Hymenobacter sp. isolated from the air.</title>
        <authorList>
            <person name="Won M."/>
            <person name="Lee C.-M."/>
            <person name="Woen H.-Y."/>
            <person name="Kwon S.-W."/>
        </authorList>
    </citation>
    <scope>NUCLEOTIDE SEQUENCE [LARGE SCALE GENOMIC DNA]</scope>
    <source>
        <strain evidence="3">5116 S-27</strain>
    </source>
</reference>
<evidence type="ECO:0000313" key="2">
    <source>
        <dbReference type="EMBL" id="UOQ54814.1"/>
    </source>
</evidence>